<protein>
    <submittedName>
        <fullName evidence="1">Uncharacterized protein</fullName>
    </submittedName>
</protein>
<reference evidence="1" key="2">
    <citation type="journal article" date="2015" name="Data Brief">
        <title>Shoot transcriptome of the giant reed, Arundo donax.</title>
        <authorList>
            <person name="Barrero R.A."/>
            <person name="Guerrero F.D."/>
            <person name="Moolhuijzen P."/>
            <person name="Goolsby J.A."/>
            <person name="Tidwell J."/>
            <person name="Bellgard S.E."/>
            <person name="Bellgard M.I."/>
        </authorList>
    </citation>
    <scope>NUCLEOTIDE SEQUENCE</scope>
    <source>
        <tissue evidence="1">Shoot tissue taken approximately 20 cm above the soil surface</tissue>
    </source>
</reference>
<sequence>MEIFQSAGGLVISAILPSLLLCIVESDLQPNLMDR</sequence>
<organism evidence="1">
    <name type="scientific">Arundo donax</name>
    <name type="common">Giant reed</name>
    <name type="synonym">Donax arundinaceus</name>
    <dbReference type="NCBI Taxonomy" id="35708"/>
    <lineage>
        <taxon>Eukaryota</taxon>
        <taxon>Viridiplantae</taxon>
        <taxon>Streptophyta</taxon>
        <taxon>Embryophyta</taxon>
        <taxon>Tracheophyta</taxon>
        <taxon>Spermatophyta</taxon>
        <taxon>Magnoliopsida</taxon>
        <taxon>Liliopsida</taxon>
        <taxon>Poales</taxon>
        <taxon>Poaceae</taxon>
        <taxon>PACMAD clade</taxon>
        <taxon>Arundinoideae</taxon>
        <taxon>Arundineae</taxon>
        <taxon>Arundo</taxon>
    </lineage>
</organism>
<accession>A0A0A9ER61</accession>
<proteinExistence type="predicted"/>
<reference evidence="1" key="1">
    <citation type="submission" date="2014-09" db="EMBL/GenBank/DDBJ databases">
        <authorList>
            <person name="Magalhaes I.L.F."/>
            <person name="Oliveira U."/>
            <person name="Santos F.R."/>
            <person name="Vidigal T.H.D.A."/>
            <person name="Brescovit A.D."/>
            <person name="Santos A.J."/>
        </authorList>
    </citation>
    <scope>NUCLEOTIDE SEQUENCE</scope>
    <source>
        <tissue evidence="1">Shoot tissue taken approximately 20 cm above the soil surface</tissue>
    </source>
</reference>
<name>A0A0A9ER61_ARUDO</name>
<evidence type="ECO:0000313" key="1">
    <source>
        <dbReference type="EMBL" id="JAE00371.1"/>
    </source>
</evidence>
<dbReference type="AlphaFoldDB" id="A0A0A9ER61"/>
<dbReference type="EMBL" id="GBRH01197525">
    <property type="protein sequence ID" value="JAE00371.1"/>
    <property type="molecule type" value="Transcribed_RNA"/>
</dbReference>